<sequence>MAMGGSVPAASFIWLFYLPFCTWAVLGPSRTACTLRALRAVRVQTDGDNNASETG</sequence>
<organism evidence="2 3">
    <name type="scientific">Yersinia mollaretii (strain ATCC 43969 / DSM 18520 / CIP 103324 / CNY 7263 / WAIP 204)</name>
    <dbReference type="NCBI Taxonomy" id="349967"/>
    <lineage>
        <taxon>Bacteria</taxon>
        <taxon>Pseudomonadati</taxon>
        <taxon>Pseudomonadota</taxon>
        <taxon>Gammaproteobacteria</taxon>
        <taxon>Enterobacterales</taxon>
        <taxon>Yersiniaceae</taxon>
        <taxon>Yersinia</taxon>
    </lineage>
</organism>
<evidence type="ECO:0000313" key="2">
    <source>
        <dbReference type="EMBL" id="EEQ09117.1"/>
    </source>
</evidence>
<name>A0ABP2E9K1_YERMW</name>
<proteinExistence type="predicted"/>
<keyword evidence="1" id="KW-1133">Transmembrane helix</keyword>
<keyword evidence="1" id="KW-0472">Membrane</keyword>
<keyword evidence="1" id="KW-0812">Transmembrane</keyword>
<accession>A0ABP2E9K1</accession>
<evidence type="ECO:0000256" key="1">
    <source>
        <dbReference type="SAM" id="Phobius"/>
    </source>
</evidence>
<dbReference type="EMBL" id="AALD02000049">
    <property type="protein sequence ID" value="EEQ09117.1"/>
    <property type="molecule type" value="Genomic_DNA"/>
</dbReference>
<evidence type="ECO:0000313" key="3">
    <source>
        <dbReference type="Proteomes" id="UP000003027"/>
    </source>
</evidence>
<keyword evidence="3" id="KW-1185">Reference proteome</keyword>
<reference evidence="2" key="1">
    <citation type="submission" date="2008-12" db="EMBL/GenBank/DDBJ databases">
        <title>Annotation of the Yersinia mollaretii ATCC 43969 genome.</title>
        <authorList>
            <person name="Read T.D."/>
            <person name="Akmal A."/>
            <person name="Bishop-Lilly K."/>
            <person name="Chen P.E."/>
            <person name="Cook C."/>
            <person name="Kiley M.P."/>
            <person name="Lentz S."/>
            <person name="Mateczun A."/>
            <person name="Nagarajan N."/>
            <person name="Nolan N."/>
            <person name="Osborne B.I."/>
            <person name="Pop M."/>
            <person name="Sozhamannan S."/>
            <person name="Stewart A.C."/>
            <person name="Sulakvelidze A."/>
            <person name="Thomason B."/>
            <person name="Willner K."/>
            <person name="Zwick M.E."/>
        </authorList>
    </citation>
    <scope>NUCLEOTIDE SEQUENCE [LARGE SCALE GENOMIC DNA]</scope>
    <source>
        <strain evidence="2">ATCC 43969</strain>
    </source>
</reference>
<gene>
    <name evidence="2" type="ORF">ymoll0001_31790</name>
</gene>
<dbReference type="Proteomes" id="UP000003027">
    <property type="component" value="Unassembled WGS sequence"/>
</dbReference>
<protein>
    <submittedName>
        <fullName evidence="2">Uncharacterized protein</fullName>
    </submittedName>
</protein>
<feature type="transmembrane region" description="Helical" evidence="1">
    <location>
        <begin position="6"/>
        <end position="26"/>
    </location>
</feature>
<comment type="caution">
    <text evidence="2">The sequence shown here is derived from an EMBL/GenBank/DDBJ whole genome shotgun (WGS) entry which is preliminary data.</text>
</comment>